<sequence>MKNIVFAVLFLFGAGVQAAPITIDPLTGLSGSFQFGSTPGTYQTNPADGWEITVATDALIDVAIDDCCVIGDEFAVVLDGSVQTWTSANPGAGSLFSGSLVGLFLSAGTHSFDFMLTEACCSSGGGSYSFSAVRGVPEPGSLALLGLGLAGLGLSRRRARD</sequence>
<accession>A0ABU5NWV6</accession>
<dbReference type="NCBIfam" id="TIGR02595">
    <property type="entry name" value="PEP_CTERM"/>
    <property type="match status" value="1"/>
</dbReference>
<reference evidence="3 4" key="1">
    <citation type="submission" date="2023-12" db="EMBL/GenBank/DDBJ databases">
        <title>Marinobacter qingdaonensis sp. nov., isolated from the intertidal sediment of Qingdao, PR China.</title>
        <authorList>
            <person name="Li Y."/>
        </authorList>
    </citation>
    <scope>NUCLEOTIDE SEQUENCE [LARGE SCALE GENOMIC DNA]</scope>
    <source>
        <strain evidence="3 4">ASW11-75</strain>
    </source>
</reference>
<keyword evidence="4" id="KW-1185">Reference proteome</keyword>
<dbReference type="Pfam" id="PF07589">
    <property type="entry name" value="PEP-CTERM"/>
    <property type="match status" value="1"/>
</dbReference>
<evidence type="ECO:0000313" key="3">
    <source>
        <dbReference type="EMBL" id="MEA1080271.1"/>
    </source>
</evidence>
<keyword evidence="1" id="KW-0732">Signal</keyword>
<feature type="domain" description="Ice-binding protein C-terminal" evidence="2">
    <location>
        <begin position="136"/>
        <end position="157"/>
    </location>
</feature>
<protein>
    <submittedName>
        <fullName evidence="3">PEP-CTERM sorting domain-containing protein</fullName>
    </submittedName>
</protein>
<dbReference type="InterPro" id="IPR013424">
    <property type="entry name" value="Ice-binding_C"/>
</dbReference>
<evidence type="ECO:0000259" key="2">
    <source>
        <dbReference type="Pfam" id="PF07589"/>
    </source>
</evidence>
<comment type="caution">
    <text evidence="3">The sequence shown here is derived from an EMBL/GenBank/DDBJ whole genome shotgun (WGS) entry which is preliminary data.</text>
</comment>
<feature type="signal peptide" evidence="1">
    <location>
        <begin position="1"/>
        <end position="18"/>
    </location>
</feature>
<gene>
    <name evidence="3" type="ORF">U5822_06300</name>
</gene>
<name>A0ABU5NWV6_9GAMM</name>
<dbReference type="Proteomes" id="UP001305746">
    <property type="component" value="Unassembled WGS sequence"/>
</dbReference>
<evidence type="ECO:0000313" key="4">
    <source>
        <dbReference type="Proteomes" id="UP001305746"/>
    </source>
</evidence>
<proteinExistence type="predicted"/>
<evidence type="ECO:0000256" key="1">
    <source>
        <dbReference type="SAM" id="SignalP"/>
    </source>
</evidence>
<feature type="chain" id="PRO_5046275600" evidence="1">
    <location>
        <begin position="19"/>
        <end position="161"/>
    </location>
</feature>
<dbReference type="EMBL" id="JAYDCJ010000003">
    <property type="protein sequence ID" value="MEA1080271.1"/>
    <property type="molecule type" value="Genomic_DNA"/>
</dbReference>
<organism evidence="3 4">
    <name type="scientific">Marinobacter qingdaonensis</name>
    <dbReference type="NCBI Taxonomy" id="3108486"/>
    <lineage>
        <taxon>Bacteria</taxon>
        <taxon>Pseudomonadati</taxon>
        <taxon>Pseudomonadota</taxon>
        <taxon>Gammaproteobacteria</taxon>
        <taxon>Pseudomonadales</taxon>
        <taxon>Marinobacteraceae</taxon>
        <taxon>Marinobacter</taxon>
    </lineage>
</organism>